<evidence type="ECO:0000256" key="1">
    <source>
        <dbReference type="SAM" id="SignalP"/>
    </source>
</evidence>
<keyword evidence="1" id="KW-0732">Signal</keyword>
<reference evidence="2" key="1">
    <citation type="submission" date="2021-06" db="EMBL/GenBank/DDBJ databases">
        <title>Genome Sequence of Mortierella hyaline Strain SCG-10, a Cold-Adapted, Nitrate-Reducing Fungus Isolated from Soil in Minnesota, USA.</title>
        <authorList>
            <person name="Aldossari N."/>
        </authorList>
    </citation>
    <scope>NUCLEOTIDE SEQUENCE</scope>
    <source>
        <strain evidence="2">SCG-10</strain>
    </source>
</reference>
<accession>A0A9P7XZY9</accession>
<name>A0A9P7XZY9_9FUNG</name>
<evidence type="ECO:0000313" key="2">
    <source>
        <dbReference type="EMBL" id="KAG9070400.1"/>
    </source>
</evidence>
<comment type="caution">
    <text evidence="2">The sequence shown here is derived from an EMBL/GenBank/DDBJ whole genome shotgun (WGS) entry which is preliminary data.</text>
</comment>
<dbReference type="OrthoDB" id="2440475at2759"/>
<dbReference type="Proteomes" id="UP000707451">
    <property type="component" value="Unassembled WGS sequence"/>
</dbReference>
<proteinExistence type="predicted"/>
<sequence>MRTFLKLSLLLVGLLSMDAAPVNGTDTKLVPLASEADLAAFYFKGCVPGTTKITPLEGGATEYSCTKEKGRRNGSSKHQFGTNLIVHTNSGKVSVSLGGYGGGISGTIQGFEFAGSVDSAWGTSRTVAYPYKRSIDAVQNLGQTCSGDGHFCFDVIDGVCYFYFSNKVWVQACPLLKVIRFSVDP</sequence>
<evidence type="ECO:0000313" key="3">
    <source>
        <dbReference type="Proteomes" id="UP000707451"/>
    </source>
</evidence>
<feature type="signal peptide" evidence="1">
    <location>
        <begin position="1"/>
        <end position="19"/>
    </location>
</feature>
<dbReference type="EMBL" id="JAHRHY010000004">
    <property type="protein sequence ID" value="KAG9070400.1"/>
    <property type="molecule type" value="Genomic_DNA"/>
</dbReference>
<keyword evidence="3" id="KW-1185">Reference proteome</keyword>
<feature type="chain" id="PRO_5040454287" evidence="1">
    <location>
        <begin position="20"/>
        <end position="185"/>
    </location>
</feature>
<gene>
    <name evidence="2" type="ORF">KI688_009737</name>
</gene>
<organism evidence="2 3">
    <name type="scientific">Linnemannia hyalina</name>
    <dbReference type="NCBI Taxonomy" id="64524"/>
    <lineage>
        <taxon>Eukaryota</taxon>
        <taxon>Fungi</taxon>
        <taxon>Fungi incertae sedis</taxon>
        <taxon>Mucoromycota</taxon>
        <taxon>Mortierellomycotina</taxon>
        <taxon>Mortierellomycetes</taxon>
        <taxon>Mortierellales</taxon>
        <taxon>Mortierellaceae</taxon>
        <taxon>Linnemannia</taxon>
    </lineage>
</organism>
<protein>
    <submittedName>
        <fullName evidence="2">Uncharacterized protein</fullName>
    </submittedName>
</protein>
<dbReference type="AlphaFoldDB" id="A0A9P7XZY9"/>